<evidence type="ECO:0000313" key="2">
    <source>
        <dbReference type="Proteomes" id="UP000308092"/>
    </source>
</evidence>
<accession>A0A4V3UN29</accession>
<comment type="caution">
    <text evidence="1">The sequence shown here is derived from an EMBL/GenBank/DDBJ whole genome shotgun (WGS) entry which is preliminary data.</text>
</comment>
<proteinExistence type="predicted"/>
<dbReference type="STRING" id="1220188.A0A4V3UN29"/>
<dbReference type="EMBL" id="SOSA01000637">
    <property type="protein sequence ID" value="THC89554.1"/>
    <property type="molecule type" value="Genomic_DNA"/>
</dbReference>
<gene>
    <name evidence="1" type="ORF">EYZ11_010998</name>
</gene>
<organism evidence="1 2">
    <name type="scientific">Aspergillus tanneri</name>
    <dbReference type="NCBI Taxonomy" id="1220188"/>
    <lineage>
        <taxon>Eukaryota</taxon>
        <taxon>Fungi</taxon>
        <taxon>Dikarya</taxon>
        <taxon>Ascomycota</taxon>
        <taxon>Pezizomycotina</taxon>
        <taxon>Eurotiomycetes</taxon>
        <taxon>Eurotiomycetidae</taxon>
        <taxon>Eurotiales</taxon>
        <taxon>Aspergillaceae</taxon>
        <taxon>Aspergillus</taxon>
        <taxon>Aspergillus subgen. Circumdati</taxon>
    </lineage>
</organism>
<dbReference type="AlphaFoldDB" id="A0A4V3UN29"/>
<dbReference type="Gene3D" id="3.40.50.1950">
    <property type="entry name" value="Flavin prenyltransferase-like"/>
    <property type="match status" value="1"/>
</dbReference>
<protein>
    <submittedName>
        <fullName evidence="1">Uncharacterized protein</fullName>
    </submittedName>
</protein>
<keyword evidence="2" id="KW-1185">Reference proteome</keyword>
<reference evidence="1 2" key="1">
    <citation type="submission" date="2019-03" db="EMBL/GenBank/DDBJ databases">
        <title>The genome sequence of a newly discovered highly antifungal drug resistant Aspergillus species, Aspergillus tanneri NIH 1004.</title>
        <authorList>
            <person name="Mounaud S."/>
            <person name="Singh I."/>
            <person name="Joardar V."/>
            <person name="Pakala S."/>
            <person name="Pakala S."/>
            <person name="Venepally P."/>
            <person name="Hoover J."/>
            <person name="Nierman W."/>
            <person name="Chung J."/>
            <person name="Losada L."/>
        </authorList>
    </citation>
    <scope>NUCLEOTIDE SEQUENCE [LARGE SCALE GENOMIC DNA]</scope>
    <source>
        <strain evidence="1 2">NIH1004</strain>
    </source>
</reference>
<dbReference type="GO" id="GO:0003824">
    <property type="term" value="F:catalytic activity"/>
    <property type="evidence" value="ECO:0007669"/>
    <property type="project" value="InterPro"/>
</dbReference>
<sequence>MLEECGRLAIMRGTPSSEIYLRNTVYASQITRAGAIISPLVPFFYVKSGGLEELVEQIVGHLMGLFGLGAENLCAETRGEKRRPKSS</sequence>
<dbReference type="VEuPathDB" id="FungiDB:EYZ11_010998"/>
<dbReference type="InterPro" id="IPR036551">
    <property type="entry name" value="Flavin_trans-like"/>
</dbReference>
<dbReference type="Proteomes" id="UP000308092">
    <property type="component" value="Unassembled WGS sequence"/>
</dbReference>
<name>A0A4V3UN29_9EURO</name>
<evidence type="ECO:0000313" key="1">
    <source>
        <dbReference type="EMBL" id="THC89554.1"/>
    </source>
</evidence>